<sequence>MPVKGDGGGDGSSMVITGRQAQQEVSEELLTPDVSSPEEALLPCSLNAAVAGASGGALGAVFGFGGKAVRHSGQGRWRAARKEAWTSAKSFATFSGVFALASCFIQRLRNKQDALNGGLAGAVTGLVLGWSGGPWAAAQSAAMLGAFSYFVDTLNAGEAQACAALQARLGHARRRQRQPQFVKTVKTEPKHEAWASEGNDCIGTSIQTKHRTAQTYQQALRP</sequence>
<evidence type="ECO:0000256" key="3">
    <source>
        <dbReference type="ARBA" id="ARBA00022989"/>
    </source>
</evidence>
<dbReference type="AlphaFoldDB" id="A0AAW1QNG2"/>
<proteinExistence type="predicted"/>
<dbReference type="Pfam" id="PF02466">
    <property type="entry name" value="Tim17"/>
    <property type="match status" value="1"/>
</dbReference>
<dbReference type="Proteomes" id="UP001445335">
    <property type="component" value="Unassembled WGS sequence"/>
</dbReference>
<reference evidence="5 6" key="1">
    <citation type="journal article" date="2024" name="Nat. Commun.">
        <title>Phylogenomics reveals the evolutionary origins of lichenization in chlorophyte algae.</title>
        <authorList>
            <person name="Puginier C."/>
            <person name="Libourel C."/>
            <person name="Otte J."/>
            <person name="Skaloud P."/>
            <person name="Haon M."/>
            <person name="Grisel S."/>
            <person name="Petersen M."/>
            <person name="Berrin J.G."/>
            <person name="Delaux P.M."/>
            <person name="Dal Grande F."/>
            <person name="Keller J."/>
        </authorList>
    </citation>
    <scope>NUCLEOTIDE SEQUENCE [LARGE SCALE GENOMIC DNA]</scope>
    <source>
        <strain evidence="5 6">SAG 245.80</strain>
    </source>
</reference>
<evidence type="ECO:0000313" key="6">
    <source>
        <dbReference type="Proteomes" id="UP001445335"/>
    </source>
</evidence>
<dbReference type="EMBL" id="JALJOU010000080">
    <property type="protein sequence ID" value="KAK9823050.1"/>
    <property type="molecule type" value="Genomic_DNA"/>
</dbReference>
<protein>
    <submittedName>
        <fullName evidence="5">Uncharacterized protein</fullName>
    </submittedName>
</protein>
<keyword evidence="6" id="KW-1185">Reference proteome</keyword>
<evidence type="ECO:0000256" key="4">
    <source>
        <dbReference type="ARBA" id="ARBA00023136"/>
    </source>
</evidence>
<evidence type="ECO:0000256" key="2">
    <source>
        <dbReference type="ARBA" id="ARBA00022692"/>
    </source>
</evidence>
<organism evidence="5 6">
    <name type="scientific">Elliptochloris bilobata</name>
    <dbReference type="NCBI Taxonomy" id="381761"/>
    <lineage>
        <taxon>Eukaryota</taxon>
        <taxon>Viridiplantae</taxon>
        <taxon>Chlorophyta</taxon>
        <taxon>core chlorophytes</taxon>
        <taxon>Trebouxiophyceae</taxon>
        <taxon>Trebouxiophyceae incertae sedis</taxon>
        <taxon>Elliptochloris clade</taxon>
        <taxon>Elliptochloris</taxon>
    </lineage>
</organism>
<comment type="subcellular location">
    <subcellularLocation>
        <location evidence="1">Membrane</location>
        <topology evidence="1">Multi-pass membrane protein</topology>
    </subcellularLocation>
</comment>
<dbReference type="InterPro" id="IPR039175">
    <property type="entry name" value="TIM22"/>
</dbReference>
<keyword evidence="3" id="KW-1133">Transmembrane helix</keyword>
<dbReference type="GO" id="GO:0030943">
    <property type="term" value="F:mitochondrion targeting sequence binding"/>
    <property type="evidence" value="ECO:0007669"/>
    <property type="project" value="TreeGrafter"/>
</dbReference>
<dbReference type="GO" id="GO:0008320">
    <property type="term" value="F:protein transmembrane transporter activity"/>
    <property type="evidence" value="ECO:0007669"/>
    <property type="project" value="TreeGrafter"/>
</dbReference>
<gene>
    <name evidence="5" type="ORF">WJX81_004001</name>
</gene>
<accession>A0AAW1QNG2</accession>
<name>A0AAW1QNG2_9CHLO</name>
<dbReference type="PANTHER" id="PTHR14110:SF1">
    <property type="entry name" value="CHLOROPLASTIC IMPORT INNER MEMBRANE TRANSLOCASE SUBUNIT TIM22-2-RELATED"/>
    <property type="match status" value="1"/>
</dbReference>
<keyword evidence="2" id="KW-0812">Transmembrane</keyword>
<evidence type="ECO:0000256" key="1">
    <source>
        <dbReference type="ARBA" id="ARBA00004141"/>
    </source>
</evidence>
<evidence type="ECO:0000313" key="5">
    <source>
        <dbReference type="EMBL" id="KAK9823050.1"/>
    </source>
</evidence>
<keyword evidence="4" id="KW-0472">Membrane</keyword>
<dbReference type="GO" id="GO:0045039">
    <property type="term" value="P:protein insertion into mitochondrial inner membrane"/>
    <property type="evidence" value="ECO:0007669"/>
    <property type="project" value="InterPro"/>
</dbReference>
<comment type="caution">
    <text evidence="5">The sequence shown here is derived from an EMBL/GenBank/DDBJ whole genome shotgun (WGS) entry which is preliminary data.</text>
</comment>
<dbReference type="GO" id="GO:0042721">
    <property type="term" value="C:TIM22 mitochondrial import inner membrane insertion complex"/>
    <property type="evidence" value="ECO:0007669"/>
    <property type="project" value="InterPro"/>
</dbReference>
<dbReference type="PANTHER" id="PTHR14110">
    <property type="entry name" value="MITOCHONDRIAL IMPORT INNER MEMBRANE TRANSLOCASE SUBUNIT TIM22"/>
    <property type="match status" value="1"/>
</dbReference>